<dbReference type="HAMAP" id="MF_00724">
    <property type="entry name" value="FliE"/>
    <property type="match status" value="1"/>
</dbReference>
<accession>A0ABV6CAL5</accession>
<evidence type="ECO:0000256" key="1">
    <source>
        <dbReference type="ARBA" id="ARBA00004117"/>
    </source>
</evidence>
<dbReference type="NCBIfam" id="TIGR00205">
    <property type="entry name" value="fliE"/>
    <property type="match status" value="1"/>
</dbReference>
<comment type="subcellular location">
    <subcellularLocation>
        <location evidence="1 5">Bacterial flagellum basal body</location>
    </subcellularLocation>
</comment>
<evidence type="ECO:0000313" key="7">
    <source>
        <dbReference type="Proteomes" id="UP001589758"/>
    </source>
</evidence>
<keyword evidence="6" id="KW-0966">Cell projection</keyword>
<name>A0ABV6CAL5_9GAMM</name>
<dbReference type="PANTHER" id="PTHR34653">
    <property type="match status" value="1"/>
</dbReference>
<evidence type="ECO:0000256" key="5">
    <source>
        <dbReference type="HAMAP-Rule" id="MF_00724"/>
    </source>
</evidence>
<keyword evidence="6" id="KW-0282">Flagellum</keyword>
<keyword evidence="7" id="KW-1185">Reference proteome</keyword>
<keyword evidence="4 5" id="KW-0975">Bacterial flagellum</keyword>
<dbReference type="RefSeq" id="WP_385877134.1">
    <property type="nucleotide sequence ID" value="NZ_JBHLXE010000088.1"/>
</dbReference>
<gene>
    <name evidence="5 6" type="primary">fliE</name>
    <name evidence="6" type="ORF">ACFFIT_08005</name>
</gene>
<reference evidence="6 7" key="1">
    <citation type="submission" date="2024-09" db="EMBL/GenBank/DDBJ databases">
        <authorList>
            <person name="Sun Q."/>
            <person name="Mori K."/>
        </authorList>
    </citation>
    <scope>NUCLEOTIDE SEQUENCE [LARGE SCALE GENOMIC DNA]</scope>
    <source>
        <strain evidence="6 7">CCM 8545</strain>
    </source>
</reference>
<evidence type="ECO:0000256" key="3">
    <source>
        <dbReference type="ARBA" id="ARBA00018024"/>
    </source>
</evidence>
<comment type="similarity">
    <text evidence="2 5">Belongs to the FliE family.</text>
</comment>
<dbReference type="InterPro" id="IPR001624">
    <property type="entry name" value="FliE"/>
</dbReference>
<protein>
    <recommendedName>
        <fullName evidence="3 5">Flagellar hook-basal body complex protein FliE</fullName>
    </recommendedName>
</protein>
<dbReference type="PRINTS" id="PR01006">
    <property type="entry name" value="FLGHOOKFLIE"/>
</dbReference>
<evidence type="ECO:0000256" key="4">
    <source>
        <dbReference type="ARBA" id="ARBA00023143"/>
    </source>
</evidence>
<comment type="caution">
    <text evidence="6">The sequence shown here is derived from an EMBL/GenBank/DDBJ whole genome shotgun (WGS) entry which is preliminary data.</text>
</comment>
<dbReference type="Proteomes" id="UP001589758">
    <property type="component" value="Unassembled WGS sequence"/>
</dbReference>
<evidence type="ECO:0000256" key="2">
    <source>
        <dbReference type="ARBA" id="ARBA00009272"/>
    </source>
</evidence>
<dbReference type="EMBL" id="JBHLXE010000088">
    <property type="protein sequence ID" value="MFC0180022.1"/>
    <property type="molecule type" value="Genomic_DNA"/>
</dbReference>
<dbReference type="PANTHER" id="PTHR34653:SF1">
    <property type="entry name" value="FLAGELLAR HOOK-BASAL BODY COMPLEX PROTEIN FLIE"/>
    <property type="match status" value="1"/>
</dbReference>
<proteinExistence type="inferred from homology"/>
<evidence type="ECO:0000313" key="6">
    <source>
        <dbReference type="EMBL" id="MFC0180022.1"/>
    </source>
</evidence>
<sequence>MAIPSINNVLNQMNTISNPTPINTQGVLENFTAQPVEFASFLSSALDKVSAAQNSSRAQAEAFERGEPGIDLTAVMIDLQKASVGMQLTVQVRNRIVQAYQEIMNMPV</sequence>
<organism evidence="6 7">
    <name type="scientific">Thorsellia kenyensis</name>
    <dbReference type="NCBI Taxonomy" id="1549888"/>
    <lineage>
        <taxon>Bacteria</taxon>
        <taxon>Pseudomonadati</taxon>
        <taxon>Pseudomonadota</taxon>
        <taxon>Gammaproteobacteria</taxon>
        <taxon>Enterobacterales</taxon>
        <taxon>Thorselliaceae</taxon>
        <taxon>Thorsellia</taxon>
    </lineage>
</organism>
<keyword evidence="6" id="KW-0969">Cilium</keyword>
<dbReference type="Pfam" id="PF02049">
    <property type="entry name" value="FliE"/>
    <property type="match status" value="1"/>
</dbReference>